<dbReference type="OrthoDB" id="3274988at2"/>
<proteinExistence type="predicted"/>
<dbReference type="EMBL" id="CP034170">
    <property type="protein sequence ID" value="AZI57028.1"/>
    <property type="molecule type" value="Genomic_DNA"/>
</dbReference>
<evidence type="ECO:0000313" key="1">
    <source>
        <dbReference type="EMBL" id="AZI57028.1"/>
    </source>
</evidence>
<accession>A0A3G8ZIM5</accession>
<dbReference type="RefSeq" id="WP_124797713.1">
    <property type="nucleotide sequence ID" value="NZ_CP034170.1"/>
</dbReference>
<dbReference type="AlphaFoldDB" id="A0A3G8ZIM5"/>
<dbReference type="Proteomes" id="UP000268084">
    <property type="component" value="Chromosome"/>
</dbReference>
<reference evidence="1 2" key="1">
    <citation type="submission" date="2018-11" db="EMBL/GenBank/DDBJ databases">
        <authorList>
            <person name="Da X."/>
        </authorList>
    </citation>
    <scope>NUCLEOTIDE SEQUENCE [LARGE SCALE GENOMIC DNA]</scope>
    <source>
        <strain evidence="1 2">S14-144</strain>
    </source>
</reference>
<dbReference type="KEGG" id="nak:EH165_01430"/>
<gene>
    <name evidence="1" type="ORF">EH165_01430</name>
</gene>
<organism evidence="1 2">
    <name type="scientific">Nakamurella antarctica</name>
    <dbReference type="NCBI Taxonomy" id="1902245"/>
    <lineage>
        <taxon>Bacteria</taxon>
        <taxon>Bacillati</taxon>
        <taxon>Actinomycetota</taxon>
        <taxon>Actinomycetes</taxon>
        <taxon>Nakamurellales</taxon>
        <taxon>Nakamurellaceae</taxon>
        <taxon>Nakamurella</taxon>
    </lineage>
</organism>
<reference evidence="1 2" key="2">
    <citation type="submission" date="2018-12" db="EMBL/GenBank/DDBJ databases">
        <title>Nakamurella antarcticus sp. nov., isolated from Antarctica South Shetland Islands soil.</title>
        <authorList>
            <person name="Peng F."/>
        </authorList>
    </citation>
    <scope>NUCLEOTIDE SEQUENCE [LARGE SCALE GENOMIC DNA]</scope>
    <source>
        <strain evidence="1 2">S14-144</strain>
    </source>
</reference>
<keyword evidence="2" id="KW-1185">Reference proteome</keyword>
<sequence length="209" mass="23005">MTQNVSDDAQTVRLGPSVASRCRRRVHLDGDPAADRSAKTLPDSTFQLRMSDLARHREEVLSRFQEQLPPRDSADCGEEPQWTPQSLERPALLRGITLRSQHRYGVIDVLLWNGDGYLPVIIRGHRTLDVGAGASVSTLRDPLGIEISSNRKLRPQPRDVMVLAHFARLLAELGLGSTRAMGGVIGRGGRPGIPRPFPGTGWMAWVPPP</sequence>
<protein>
    <submittedName>
        <fullName evidence="1">Uncharacterized protein</fullName>
    </submittedName>
</protein>
<evidence type="ECO:0000313" key="2">
    <source>
        <dbReference type="Proteomes" id="UP000268084"/>
    </source>
</evidence>
<name>A0A3G8ZIM5_9ACTN</name>